<gene>
    <name evidence="3" type="ORF">M406DRAFT_322293</name>
</gene>
<evidence type="ECO:0000313" key="4">
    <source>
        <dbReference type="Proteomes" id="UP000803844"/>
    </source>
</evidence>
<dbReference type="GO" id="GO:0042144">
    <property type="term" value="P:vacuole fusion, non-autophagic"/>
    <property type="evidence" value="ECO:0007669"/>
    <property type="project" value="TreeGrafter"/>
</dbReference>
<sequence>MKPVSYLLLFLSAIMGISAVDVQKSFIVYFNKDTPQDVVNSAMQVIKDAKGQITHEYDLINGFAATAGEKVFDSMFTWVQSNGGAIEEDKTYSTQGEGNAQSGGYRY</sequence>
<dbReference type="AlphaFoldDB" id="A0A9P4Y3F8"/>
<comment type="caution">
    <text evidence="3">The sequence shown here is derived from an EMBL/GenBank/DDBJ whole genome shotgun (WGS) entry which is preliminary data.</text>
</comment>
<feature type="signal peptide" evidence="2">
    <location>
        <begin position="1"/>
        <end position="19"/>
    </location>
</feature>
<dbReference type="OrthoDB" id="3888684at2759"/>
<name>A0A9P4Y3F8_CRYP1</name>
<comment type="similarity">
    <text evidence="1">Belongs to the protease inhibitor I9 family.</text>
</comment>
<dbReference type="Gene3D" id="3.30.70.80">
    <property type="entry name" value="Peptidase S8 propeptide/proteinase inhibitor I9"/>
    <property type="match status" value="1"/>
</dbReference>
<dbReference type="InterPro" id="IPR052471">
    <property type="entry name" value="PBI_I9"/>
</dbReference>
<feature type="chain" id="PRO_5040183056" evidence="2">
    <location>
        <begin position="20"/>
        <end position="107"/>
    </location>
</feature>
<dbReference type="SUPFAM" id="SSF54897">
    <property type="entry name" value="Protease propeptides/inhibitors"/>
    <property type="match status" value="1"/>
</dbReference>
<keyword evidence="4" id="KW-1185">Reference proteome</keyword>
<dbReference type="PANTHER" id="PTHR28288:SF1">
    <property type="entry name" value="INHIBITOR I9 DOMAIN-CONTAINING PROTEIN"/>
    <property type="match status" value="1"/>
</dbReference>
<dbReference type="RefSeq" id="XP_040777213.1">
    <property type="nucleotide sequence ID" value="XM_040919620.1"/>
</dbReference>
<dbReference type="GO" id="GO:0004866">
    <property type="term" value="F:endopeptidase inhibitor activity"/>
    <property type="evidence" value="ECO:0007669"/>
    <property type="project" value="TreeGrafter"/>
</dbReference>
<dbReference type="Proteomes" id="UP000803844">
    <property type="component" value="Unassembled WGS sequence"/>
</dbReference>
<dbReference type="PANTHER" id="PTHR28288">
    <property type="entry name" value="PROTEASE B INHIBITOR 2"/>
    <property type="match status" value="1"/>
</dbReference>
<dbReference type="GeneID" id="63836749"/>
<proteinExistence type="inferred from homology"/>
<evidence type="ECO:0000256" key="1">
    <source>
        <dbReference type="ARBA" id="ARBA00038069"/>
    </source>
</evidence>
<keyword evidence="2" id="KW-0732">Signal</keyword>
<accession>A0A9P4Y3F8</accession>
<organism evidence="3 4">
    <name type="scientific">Cryphonectria parasitica (strain ATCC 38755 / EP155)</name>
    <dbReference type="NCBI Taxonomy" id="660469"/>
    <lineage>
        <taxon>Eukaryota</taxon>
        <taxon>Fungi</taxon>
        <taxon>Dikarya</taxon>
        <taxon>Ascomycota</taxon>
        <taxon>Pezizomycotina</taxon>
        <taxon>Sordariomycetes</taxon>
        <taxon>Sordariomycetidae</taxon>
        <taxon>Diaporthales</taxon>
        <taxon>Cryphonectriaceae</taxon>
        <taxon>Cryphonectria-Endothia species complex</taxon>
        <taxon>Cryphonectria</taxon>
    </lineage>
</organism>
<evidence type="ECO:0000256" key="2">
    <source>
        <dbReference type="SAM" id="SignalP"/>
    </source>
</evidence>
<dbReference type="EMBL" id="MU032347">
    <property type="protein sequence ID" value="KAF3766252.1"/>
    <property type="molecule type" value="Genomic_DNA"/>
</dbReference>
<reference evidence="3" key="1">
    <citation type="journal article" date="2020" name="Phytopathology">
        <title>Genome sequence of the chestnut blight fungus Cryphonectria parasitica EP155: A fundamental resource for an archetypical invasive plant pathogen.</title>
        <authorList>
            <person name="Crouch J.A."/>
            <person name="Dawe A."/>
            <person name="Aerts A."/>
            <person name="Barry K."/>
            <person name="Churchill A.C.L."/>
            <person name="Grimwood J."/>
            <person name="Hillman B."/>
            <person name="Milgroom M.G."/>
            <person name="Pangilinan J."/>
            <person name="Smith M."/>
            <person name="Salamov A."/>
            <person name="Schmutz J."/>
            <person name="Yadav J."/>
            <person name="Grigoriev I.V."/>
            <person name="Nuss D."/>
        </authorList>
    </citation>
    <scope>NUCLEOTIDE SEQUENCE</scope>
    <source>
        <strain evidence="3">EP155</strain>
    </source>
</reference>
<protein>
    <submittedName>
        <fullName evidence="3">Uncharacterized protein</fullName>
    </submittedName>
</protein>
<dbReference type="InterPro" id="IPR037045">
    <property type="entry name" value="S8pro/Inhibitor_I9_sf"/>
</dbReference>
<evidence type="ECO:0000313" key="3">
    <source>
        <dbReference type="EMBL" id="KAF3766252.1"/>
    </source>
</evidence>